<name>A0AA36KUT5_ECOLX</name>
<proteinExistence type="predicted"/>
<gene>
    <name evidence="1" type="ORF">EC958_0497</name>
</gene>
<accession>A0AA36KUT5</accession>
<protein>
    <submittedName>
        <fullName evidence="1">Uncharacterized protein</fullName>
    </submittedName>
</protein>
<dbReference type="AntiFam" id="ANF00065">
    <property type="entry name" value="Translation of REP sequence"/>
</dbReference>
<evidence type="ECO:0000313" key="1">
    <source>
        <dbReference type="EMBL" id="CDN80748.1"/>
    </source>
</evidence>
<organism evidence="1 2">
    <name type="scientific">Escherichia coli O25b:H4-ST131</name>
    <dbReference type="NCBI Taxonomy" id="941322"/>
    <lineage>
        <taxon>Bacteria</taxon>
        <taxon>Pseudomonadati</taxon>
        <taxon>Pseudomonadota</taxon>
        <taxon>Gammaproteobacteria</taxon>
        <taxon>Enterobacterales</taxon>
        <taxon>Enterobacteriaceae</taxon>
        <taxon>Escherichia</taxon>
    </lineage>
</organism>
<dbReference type="KEGG" id="ecos:EC958_0497"/>
<dbReference type="Proteomes" id="UP000032727">
    <property type="component" value="Chromosome I"/>
</dbReference>
<dbReference type="EMBL" id="HG941718">
    <property type="protein sequence ID" value="CDN80748.1"/>
    <property type="molecule type" value="Genomic_DNA"/>
</dbReference>
<sequence length="46" mass="4798">MYAHPSTTAGCGVNALSGLHFARRQSLNSSDYAAGNVSVAIHLHSQ</sequence>
<dbReference type="AlphaFoldDB" id="A0AA36KUT5"/>
<evidence type="ECO:0000313" key="2">
    <source>
        <dbReference type="Proteomes" id="UP000032727"/>
    </source>
</evidence>
<reference evidence="1 2" key="1">
    <citation type="journal article" date="2014" name="PLoS ONE">
        <title>The complete genome sequence of Escherichia coli EC958: a high quality reference sequence for the globally disseminated multidrug resistant E. coli O25b:H4-ST131 clone.</title>
        <authorList>
            <person name="Forde B.M."/>
            <person name="Ben Zakour N.L."/>
            <person name="Stanton-Cook M."/>
            <person name="Phan M.D."/>
            <person name="Totsika M."/>
            <person name="Peters K.M."/>
            <person name="Chan K.G."/>
            <person name="Schembri M.A."/>
            <person name="Upton M."/>
            <person name="Beatson S.A."/>
        </authorList>
    </citation>
    <scope>NUCLEOTIDE SEQUENCE [LARGE SCALE GENOMIC DNA]</scope>
    <source>
        <strain evidence="1 2">EC958</strain>
    </source>
</reference>